<evidence type="ECO:0000313" key="2">
    <source>
        <dbReference type="Proteomes" id="UP000187608"/>
    </source>
</evidence>
<dbReference type="PANTHER" id="PTHR39441:SF1">
    <property type="entry name" value="DUF2252 DOMAIN-CONTAINING PROTEIN"/>
    <property type="match status" value="1"/>
</dbReference>
<sequence>MIKEEVRQTKRILRKQTISTILEEFDNRIMNLTKTDRRAKYRKMKQDPYSFFRGSAYLFYYDTVNIPLKYHTPLEKPTWILGDMHMDNFSAFSNEEGNIVFDVDDFDEGFLGSYLYDVLRMVVSIRLNAEYMDFSEKEQNEFVAQFSKKYRKQMKKFSKGDEDPVDTFFTVDNTDSAVKKTLKKLEKRKATHELEKQTTIDDEGNRQFDRDKEKLSNVSNADWKRISVAWPDYVASLREETRRDEAHYEIKDIVKKSGAGIGSTGLKRFYVLIEGKHENADEDDVILEVKEARTPVPAYFFPYDEDFWVMHEHQGERVVTTQQAMHHMSDPYLGYFNDGERDYYVRERSPYEKDLKEKHLEDKRSMKETVQVMAKVAAKIHARADADIELGVLDYHSEKAIIKVLKDDKDGFVEEMQVWAEFYHQRVKEDFELFQEWLNEEFDN</sequence>
<name>A0A1N7IZV8_9BACI</name>
<dbReference type="STRING" id="570947.SAMN05421687_10353"/>
<keyword evidence="2" id="KW-1185">Reference proteome</keyword>
<evidence type="ECO:0000313" key="1">
    <source>
        <dbReference type="EMBL" id="SIS42501.1"/>
    </source>
</evidence>
<dbReference type="PANTHER" id="PTHR39441">
    <property type="entry name" value="DUF2252 DOMAIN-CONTAINING PROTEIN"/>
    <property type="match status" value="1"/>
</dbReference>
<gene>
    <name evidence="1" type="ORF">SAMN05421687_10353</name>
</gene>
<dbReference type="RefSeq" id="WP_084193639.1">
    <property type="nucleotide sequence ID" value="NZ_FTOC01000003.1"/>
</dbReference>
<dbReference type="Proteomes" id="UP000187608">
    <property type="component" value="Unassembled WGS sequence"/>
</dbReference>
<reference evidence="2" key="1">
    <citation type="submission" date="2017-01" db="EMBL/GenBank/DDBJ databases">
        <authorList>
            <person name="Varghese N."/>
            <person name="Submissions S."/>
        </authorList>
    </citation>
    <scope>NUCLEOTIDE SEQUENCE [LARGE SCALE GENOMIC DNA]</scope>
    <source>
        <strain evidence="2">DSM 23127</strain>
    </source>
</reference>
<organism evidence="1 2">
    <name type="scientific">Salimicrobium flavidum</name>
    <dbReference type="NCBI Taxonomy" id="570947"/>
    <lineage>
        <taxon>Bacteria</taxon>
        <taxon>Bacillati</taxon>
        <taxon>Bacillota</taxon>
        <taxon>Bacilli</taxon>
        <taxon>Bacillales</taxon>
        <taxon>Bacillaceae</taxon>
        <taxon>Salimicrobium</taxon>
    </lineage>
</organism>
<dbReference type="EMBL" id="FTOC01000003">
    <property type="protein sequence ID" value="SIS42501.1"/>
    <property type="molecule type" value="Genomic_DNA"/>
</dbReference>
<dbReference type="OrthoDB" id="1491115at2"/>
<protein>
    <submittedName>
        <fullName evidence="1">Uncharacterized conserved protein, DUF2252 family</fullName>
    </submittedName>
</protein>
<dbReference type="InterPro" id="IPR018721">
    <property type="entry name" value="DUF2252"/>
</dbReference>
<accession>A0A1N7IZV8</accession>
<dbReference type="AlphaFoldDB" id="A0A1N7IZV8"/>
<dbReference type="Pfam" id="PF10009">
    <property type="entry name" value="DUF2252"/>
    <property type="match status" value="1"/>
</dbReference>
<proteinExistence type="predicted"/>